<dbReference type="AlphaFoldDB" id="A0AAF0QVX0"/>
<protein>
    <submittedName>
        <fullName evidence="1">Uncharacterized protein</fullName>
    </submittedName>
</protein>
<dbReference type="EMBL" id="CP133616">
    <property type="protein sequence ID" value="WMV30223.1"/>
    <property type="molecule type" value="Genomic_DNA"/>
</dbReference>
<keyword evidence="2" id="KW-1185">Reference proteome</keyword>
<organism evidence="1 2">
    <name type="scientific">Solanum verrucosum</name>
    <dbReference type="NCBI Taxonomy" id="315347"/>
    <lineage>
        <taxon>Eukaryota</taxon>
        <taxon>Viridiplantae</taxon>
        <taxon>Streptophyta</taxon>
        <taxon>Embryophyta</taxon>
        <taxon>Tracheophyta</taxon>
        <taxon>Spermatophyta</taxon>
        <taxon>Magnoliopsida</taxon>
        <taxon>eudicotyledons</taxon>
        <taxon>Gunneridae</taxon>
        <taxon>Pentapetalae</taxon>
        <taxon>asterids</taxon>
        <taxon>lamiids</taxon>
        <taxon>Solanales</taxon>
        <taxon>Solanaceae</taxon>
        <taxon>Solanoideae</taxon>
        <taxon>Solaneae</taxon>
        <taxon>Solanum</taxon>
    </lineage>
</organism>
<proteinExistence type="predicted"/>
<evidence type="ECO:0000313" key="1">
    <source>
        <dbReference type="EMBL" id="WMV30223.1"/>
    </source>
</evidence>
<gene>
    <name evidence="1" type="ORF">MTR67_023608</name>
</gene>
<sequence length="20" mass="2163">MDLLVFIGGMCETLAPLLLL</sequence>
<dbReference type="Proteomes" id="UP001234989">
    <property type="component" value="Chromosome 5"/>
</dbReference>
<evidence type="ECO:0000313" key="2">
    <source>
        <dbReference type="Proteomes" id="UP001234989"/>
    </source>
</evidence>
<accession>A0AAF0QVX0</accession>
<name>A0AAF0QVX0_SOLVR</name>
<reference evidence="1" key="1">
    <citation type="submission" date="2023-08" db="EMBL/GenBank/DDBJ databases">
        <title>A de novo genome assembly of Solanum verrucosum Schlechtendal, a Mexican diploid species geographically isolated from the other diploid A-genome species in potato relatives.</title>
        <authorList>
            <person name="Hosaka K."/>
        </authorList>
    </citation>
    <scope>NUCLEOTIDE SEQUENCE</scope>
    <source>
        <tissue evidence="1">Young leaves</tissue>
    </source>
</reference>